<feature type="compositionally biased region" description="Low complexity" evidence="1">
    <location>
        <begin position="38"/>
        <end position="70"/>
    </location>
</feature>
<dbReference type="Gene3D" id="2.60.120.10">
    <property type="entry name" value="Jelly Rolls"/>
    <property type="match status" value="1"/>
</dbReference>
<dbReference type="InterPro" id="IPR013096">
    <property type="entry name" value="Cupin_2"/>
</dbReference>
<evidence type="ECO:0000313" key="4">
    <source>
        <dbReference type="EMBL" id="MBP2364728.1"/>
    </source>
</evidence>
<reference evidence="4 5" key="1">
    <citation type="submission" date="2021-03" db="EMBL/GenBank/DDBJ databases">
        <title>Sequencing the genomes of 1000 actinobacteria strains.</title>
        <authorList>
            <person name="Klenk H.-P."/>
        </authorList>
    </citation>
    <scope>NUCLEOTIDE SEQUENCE [LARGE SCALE GENOMIC DNA]</scope>
    <source>
        <strain evidence="4 5">DSM 45256</strain>
    </source>
</reference>
<proteinExistence type="predicted"/>
<organism evidence="4 5">
    <name type="scientific">Pseudonocardia parietis</name>
    <dbReference type="NCBI Taxonomy" id="570936"/>
    <lineage>
        <taxon>Bacteria</taxon>
        <taxon>Bacillati</taxon>
        <taxon>Actinomycetota</taxon>
        <taxon>Actinomycetes</taxon>
        <taxon>Pseudonocardiales</taxon>
        <taxon>Pseudonocardiaceae</taxon>
        <taxon>Pseudonocardia</taxon>
    </lineage>
</organism>
<dbReference type="SUPFAM" id="SSF51182">
    <property type="entry name" value="RmlC-like cupins"/>
    <property type="match status" value="1"/>
</dbReference>
<dbReference type="RefSeq" id="WP_210024753.1">
    <property type="nucleotide sequence ID" value="NZ_JAGINU010000001.1"/>
</dbReference>
<feature type="signal peptide" evidence="2">
    <location>
        <begin position="1"/>
        <end position="25"/>
    </location>
</feature>
<keyword evidence="5" id="KW-1185">Reference proteome</keyword>
<evidence type="ECO:0000259" key="3">
    <source>
        <dbReference type="Pfam" id="PF07883"/>
    </source>
</evidence>
<accession>A0ABS4VLD4</accession>
<feature type="domain" description="Cupin type-2" evidence="3">
    <location>
        <begin position="95"/>
        <end position="160"/>
    </location>
</feature>
<evidence type="ECO:0000313" key="5">
    <source>
        <dbReference type="Proteomes" id="UP001519295"/>
    </source>
</evidence>
<protein>
    <submittedName>
        <fullName evidence="4">Quercetin dioxygenase-like cupin family protein</fullName>
    </submittedName>
</protein>
<feature type="chain" id="PRO_5045953516" evidence="2">
    <location>
        <begin position="26"/>
        <end position="180"/>
    </location>
</feature>
<gene>
    <name evidence="4" type="ORF">JOF36_000424</name>
</gene>
<evidence type="ECO:0000256" key="1">
    <source>
        <dbReference type="SAM" id="MobiDB-lite"/>
    </source>
</evidence>
<dbReference type="Pfam" id="PF07883">
    <property type="entry name" value="Cupin_2"/>
    <property type="match status" value="1"/>
</dbReference>
<keyword evidence="2" id="KW-0732">Signal</keyword>
<dbReference type="Proteomes" id="UP001519295">
    <property type="component" value="Unassembled WGS sequence"/>
</dbReference>
<feature type="region of interest" description="Disordered" evidence="1">
    <location>
        <begin position="28"/>
        <end position="87"/>
    </location>
</feature>
<dbReference type="InterPro" id="IPR014710">
    <property type="entry name" value="RmlC-like_jellyroll"/>
</dbReference>
<dbReference type="EMBL" id="JAGINU010000001">
    <property type="protein sequence ID" value="MBP2364728.1"/>
    <property type="molecule type" value="Genomic_DNA"/>
</dbReference>
<evidence type="ECO:0000256" key="2">
    <source>
        <dbReference type="SAM" id="SignalP"/>
    </source>
</evidence>
<comment type="caution">
    <text evidence="4">The sequence shown here is derived from an EMBL/GenBank/DDBJ whole genome shotgun (WGS) entry which is preliminary data.</text>
</comment>
<dbReference type="PROSITE" id="PS51257">
    <property type="entry name" value="PROKAR_LIPOPROTEIN"/>
    <property type="match status" value="1"/>
</dbReference>
<name>A0ABS4VLD4_9PSEU</name>
<sequence>MRTPTLTGAVLLVVAGALLTGCAQSGQLGHQESATTEPSASMPADPGSPDAPSSTSPSAVPGASVAQAGSDTRATLDRPVEIETPGPAELLVRTEVLQPGQATGWVRHPGTAISAVRSGTVTVQRAGRCEPQTFGSGDAFFLGDGEPNELRNDGPEPVVLTRSELLAPGVPEREPTEPAC</sequence>
<feature type="compositionally biased region" description="Polar residues" evidence="1">
    <location>
        <begin position="28"/>
        <end position="37"/>
    </location>
</feature>
<dbReference type="InterPro" id="IPR011051">
    <property type="entry name" value="RmlC_Cupin_sf"/>
</dbReference>